<dbReference type="GO" id="GO:0022857">
    <property type="term" value="F:transmembrane transporter activity"/>
    <property type="evidence" value="ECO:0007669"/>
    <property type="project" value="InterPro"/>
</dbReference>
<comment type="caution">
    <text evidence="11">The sequence shown here is derived from an EMBL/GenBank/DDBJ whole genome shotgun (WGS) entry which is preliminary data.</text>
</comment>
<evidence type="ECO:0000313" key="12">
    <source>
        <dbReference type="Proteomes" id="UP001165378"/>
    </source>
</evidence>
<feature type="transmembrane region" description="Helical" evidence="9">
    <location>
        <begin position="112"/>
        <end position="131"/>
    </location>
</feature>
<dbReference type="InterPro" id="IPR011701">
    <property type="entry name" value="MFS"/>
</dbReference>
<dbReference type="NCBIfam" id="TIGR00711">
    <property type="entry name" value="efflux_EmrB"/>
    <property type="match status" value="1"/>
</dbReference>
<evidence type="ECO:0000259" key="10">
    <source>
        <dbReference type="PROSITE" id="PS50850"/>
    </source>
</evidence>
<dbReference type="Gene3D" id="1.20.1250.20">
    <property type="entry name" value="MFS general substrate transporter like domains"/>
    <property type="match status" value="1"/>
</dbReference>
<comment type="subcellular location">
    <subcellularLocation>
        <location evidence="1">Cell membrane</location>
        <topology evidence="1">Multi-pass membrane protein</topology>
    </subcellularLocation>
</comment>
<feature type="transmembrane region" description="Helical" evidence="9">
    <location>
        <begin position="300"/>
        <end position="324"/>
    </location>
</feature>
<dbReference type="SUPFAM" id="SSF103473">
    <property type="entry name" value="MFS general substrate transporter"/>
    <property type="match status" value="1"/>
</dbReference>
<feature type="transmembrane region" description="Helical" evidence="9">
    <location>
        <begin position="390"/>
        <end position="409"/>
    </location>
</feature>
<dbReference type="GO" id="GO:0046677">
    <property type="term" value="P:response to antibiotic"/>
    <property type="evidence" value="ECO:0007669"/>
    <property type="project" value="UniProtKB-KW"/>
</dbReference>
<feature type="transmembrane region" description="Helical" evidence="9">
    <location>
        <begin position="365"/>
        <end position="384"/>
    </location>
</feature>
<accession>A0AA41Q0I2</accession>
<evidence type="ECO:0000256" key="3">
    <source>
        <dbReference type="ARBA" id="ARBA00022475"/>
    </source>
</evidence>
<dbReference type="AlphaFoldDB" id="A0AA41Q0I2"/>
<keyword evidence="6 9" id="KW-0472">Membrane</keyword>
<dbReference type="InterPro" id="IPR004638">
    <property type="entry name" value="EmrB-like"/>
</dbReference>
<dbReference type="PANTHER" id="PTHR42718">
    <property type="entry name" value="MAJOR FACILITATOR SUPERFAMILY MULTIDRUG TRANSPORTER MFSC"/>
    <property type="match status" value="1"/>
</dbReference>
<feature type="region of interest" description="Disordered" evidence="8">
    <location>
        <begin position="1"/>
        <end position="37"/>
    </location>
</feature>
<evidence type="ECO:0000256" key="4">
    <source>
        <dbReference type="ARBA" id="ARBA00022692"/>
    </source>
</evidence>
<dbReference type="InterPro" id="IPR036259">
    <property type="entry name" value="MFS_trans_sf"/>
</dbReference>
<keyword evidence="2" id="KW-0813">Transport</keyword>
<evidence type="ECO:0000256" key="1">
    <source>
        <dbReference type="ARBA" id="ARBA00004651"/>
    </source>
</evidence>
<keyword evidence="3" id="KW-1003">Cell membrane</keyword>
<evidence type="ECO:0000256" key="7">
    <source>
        <dbReference type="ARBA" id="ARBA00023251"/>
    </source>
</evidence>
<feature type="transmembrane region" description="Helical" evidence="9">
    <location>
        <begin position="169"/>
        <end position="187"/>
    </location>
</feature>
<evidence type="ECO:0000256" key="5">
    <source>
        <dbReference type="ARBA" id="ARBA00022989"/>
    </source>
</evidence>
<dbReference type="PROSITE" id="PS50850">
    <property type="entry name" value="MFS"/>
    <property type="match status" value="1"/>
</dbReference>
<sequence>MRTKTPPLPPAAASAAPPVPPASPPDAAKGAPAPPREPLGRELMGVALVVVLGMAMAGLDMTAVNVSLNRLSGEFGTPLTTVQWVATAYTLALAAAIPVAAWAIARFGTRRVYMVSVGVFLLGSMLCGAAWSVESLIAFRVLQGLGGGMIMPVGMTIMTRRAGAKMPQVMAIAGIPMQLIPMTGPLVGGWLVDAASWRWIFYLNLPIAVVALLLASRLLTPDASGPGQPLDVRGLLLVSPGLSALIFGLTTGAHHGSFAGAAAALPTAAGVLLLAGFALHARRAEHPLIDLRLLAQKSMASSSTAMVLFMSGFFGLMLLVPLYFQSVRGESATATGLLLIPQGLGTALSMPLGARLITRVGPRNLLLAGLALAVTGLTAFAVLVGFAPPYAALCAALFAAGAGMGMVMMPTMASAMQPLSPEQVPAASTLLNIVQQTGASAGTALMSLVLAESLAGRGEGGAPGAYQTAFAVGIVLLALALLPAARVARRMLLPDDAAGAAVPAASGAAAGHA</sequence>
<proteinExistence type="predicted"/>
<gene>
    <name evidence="11" type="ORF">LZ495_15065</name>
</gene>
<feature type="transmembrane region" description="Helical" evidence="9">
    <location>
        <begin position="84"/>
        <end position="105"/>
    </location>
</feature>
<evidence type="ECO:0000313" key="11">
    <source>
        <dbReference type="EMBL" id="MCF2528531.1"/>
    </source>
</evidence>
<protein>
    <submittedName>
        <fullName evidence="11">DHA2 family efflux MFS transporter permease subunit</fullName>
    </submittedName>
</protein>
<name>A0AA41Q0I2_9ACTN</name>
<dbReference type="InterPro" id="IPR020846">
    <property type="entry name" value="MFS_dom"/>
</dbReference>
<keyword evidence="12" id="KW-1185">Reference proteome</keyword>
<evidence type="ECO:0000256" key="2">
    <source>
        <dbReference type="ARBA" id="ARBA00022448"/>
    </source>
</evidence>
<feature type="compositionally biased region" description="Pro residues" evidence="8">
    <location>
        <begin position="1"/>
        <end position="10"/>
    </location>
</feature>
<dbReference type="RefSeq" id="WP_235052699.1">
    <property type="nucleotide sequence ID" value="NZ_JAKFHA010000007.1"/>
</dbReference>
<feature type="transmembrane region" description="Helical" evidence="9">
    <location>
        <begin position="463"/>
        <end position="482"/>
    </location>
</feature>
<keyword evidence="7" id="KW-0046">Antibiotic resistance</keyword>
<evidence type="ECO:0000256" key="6">
    <source>
        <dbReference type="ARBA" id="ARBA00023136"/>
    </source>
</evidence>
<dbReference type="EMBL" id="JAKFHA010000007">
    <property type="protein sequence ID" value="MCF2528531.1"/>
    <property type="molecule type" value="Genomic_DNA"/>
</dbReference>
<evidence type="ECO:0000256" key="9">
    <source>
        <dbReference type="SAM" id="Phobius"/>
    </source>
</evidence>
<dbReference type="Proteomes" id="UP001165378">
    <property type="component" value="Unassembled WGS sequence"/>
</dbReference>
<organism evidence="11 12">
    <name type="scientific">Yinghuangia soli</name>
    <dbReference type="NCBI Taxonomy" id="2908204"/>
    <lineage>
        <taxon>Bacteria</taxon>
        <taxon>Bacillati</taxon>
        <taxon>Actinomycetota</taxon>
        <taxon>Actinomycetes</taxon>
        <taxon>Kitasatosporales</taxon>
        <taxon>Streptomycetaceae</taxon>
        <taxon>Yinghuangia</taxon>
    </lineage>
</organism>
<evidence type="ECO:0000256" key="8">
    <source>
        <dbReference type="SAM" id="MobiDB-lite"/>
    </source>
</evidence>
<dbReference type="GO" id="GO:0005886">
    <property type="term" value="C:plasma membrane"/>
    <property type="evidence" value="ECO:0007669"/>
    <property type="project" value="UniProtKB-SubCell"/>
</dbReference>
<feature type="transmembrane region" description="Helical" evidence="9">
    <location>
        <begin position="258"/>
        <end position="279"/>
    </location>
</feature>
<reference evidence="11" key="1">
    <citation type="submission" date="2022-01" db="EMBL/GenBank/DDBJ databases">
        <title>Genome-Based Taxonomic Classification of the Phylum Actinobacteria.</title>
        <authorList>
            <person name="Gao Y."/>
        </authorList>
    </citation>
    <scope>NUCLEOTIDE SEQUENCE</scope>
    <source>
        <strain evidence="11">KLBMP 8922</strain>
    </source>
</reference>
<dbReference type="Gene3D" id="1.20.1720.10">
    <property type="entry name" value="Multidrug resistance protein D"/>
    <property type="match status" value="1"/>
</dbReference>
<dbReference type="Pfam" id="PF07690">
    <property type="entry name" value="MFS_1"/>
    <property type="match status" value="1"/>
</dbReference>
<feature type="domain" description="Major facilitator superfamily (MFS) profile" evidence="10">
    <location>
        <begin position="46"/>
        <end position="492"/>
    </location>
</feature>
<feature type="transmembrane region" description="Helical" evidence="9">
    <location>
        <begin position="137"/>
        <end position="157"/>
    </location>
</feature>
<feature type="transmembrane region" description="Helical" evidence="9">
    <location>
        <begin position="43"/>
        <end position="64"/>
    </location>
</feature>
<dbReference type="PANTHER" id="PTHR42718:SF46">
    <property type="entry name" value="BLR6921 PROTEIN"/>
    <property type="match status" value="1"/>
</dbReference>
<keyword evidence="5 9" id="KW-1133">Transmembrane helix</keyword>
<feature type="transmembrane region" description="Helical" evidence="9">
    <location>
        <begin position="232"/>
        <end position="252"/>
    </location>
</feature>
<feature type="transmembrane region" description="Helical" evidence="9">
    <location>
        <begin position="199"/>
        <end position="220"/>
    </location>
</feature>
<keyword evidence="4 9" id="KW-0812">Transmembrane</keyword>